<comment type="caution">
    <text evidence="4">The sequence shown here is derived from an EMBL/GenBank/DDBJ whole genome shotgun (WGS) entry which is preliminary data.</text>
</comment>
<dbReference type="InterPro" id="IPR002347">
    <property type="entry name" value="SDR_fam"/>
</dbReference>
<dbReference type="GO" id="GO:0016491">
    <property type="term" value="F:oxidoreductase activity"/>
    <property type="evidence" value="ECO:0007669"/>
    <property type="project" value="UniProtKB-KW"/>
</dbReference>
<dbReference type="InterPro" id="IPR020904">
    <property type="entry name" value="Sc_DH/Rdtase_CS"/>
</dbReference>
<keyword evidence="5" id="KW-1185">Reference proteome</keyword>
<accession>A0ABV6GCR0</accession>
<sequence length="264" mass="29251">MNTRIQGCQVLITGASGGIGEKIAIECARQGAHPILIARRSDRLAELANQIQRDYAVSCYYYQLDVQDSAAIRETFSRIEQEVGDIDVLVNNAGFGIFNTAVDASLDEMKSMFEVNVFGLIASTKMVLPSMIQRKKGHIINIASQAGKLATPKSSLYSASKHAVLGFTNSLRMEVKAANVYVTAVNPGPIRTNFFNIADQSGEYVKNVERWMLDPDKVARQIVSIMMTPKREINLPGWMNTGSTLYQLMPHVVERFAIKAFNKK</sequence>
<dbReference type="RefSeq" id="WP_378932449.1">
    <property type="nucleotide sequence ID" value="NZ_JBHLVO010000005.1"/>
</dbReference>
<organism evidence="4 5">
    <name type="scientific">Metabacillus herbersteinensis</name>
    <dbReference type="NCBI Taxonomy" id="283816"/>
    <lineage>
        <taxon>Bacteria</taxon>
        <taxon>Bacillati</taxon>
        <taxon>Bacillota</taxon>
        <taxon>Bacilli</taxon>
        <taxon>Bacillales</taxon>
        <taxon>Bacillaceae</taxon>
        <taxon>Metabacillus</taxon>
    </lineage>
</organism>
<evidence type="ECO:0000313" key="4">
    <source>
        <dbReference type="EMBL" id="MFC0271457.1"/>
    </source>
</evidence>
<dbReference type="EMBL" id="JBHLVO010000005">
    <property type="protein sequence ID" value="MFC0271457.1"/>
    <property type="molecule type" value="Genomic_DNA"/>
</dbReference>
<dbReference type="Pfam" id="PF00106">
    <property type="entry name" value="adh_short"/>
    <property type="match status" value="1"/>
</dbReference>
<dbReference type="EC" id="1.-.-.-" evidence="4"/>
<name>A0ABV6GCR0_9BACI</name>
<proteinExistence type="inferred from homology"/>
<protein>
    <submittedName>
        <fullName evidence="4">SDR family NAD(P)-dependent oxidoreductase</fullName>
        <ecNumber evidence="4">1.-.-.-</ecNumber>
    </submittedName>
</protein>
<evidence type="ECO:0000256" key="2">
    <source>
        <dbReference type="ARBA" id="ARBA00023002"/>
    </source>
</evidence>
<dbReference type="PROSITE" id="PS00061">
    <property type="entry name" value="ADH_SHORT"/>
    <property type="match status" value="1"/>
</dbReference>
<dbReference type="PANTHER" id="PTHR44196:SF1">
    <property type="entry name" value="DEHYDROGENASE_REDUCTASE SDR FAMILY MEMBER 7B"/>
    <property type="match status" value="1"/>
</dbReference>
<dbReference type="Gene3D" id="3.40.50.720">
    <property type="entry name" value="NAD(P)-binding Rossmann-like Domain"/>
    <property type="match status" value="1"/>
</dbReference>
<dbReference type="PRINTS" id="PR00081">
    <property type="entry name" value="GDHRDH"/>
</dbReference>
<gene>
    <name evidence="4" type="ORF">ACFFIX_08315</name>
</gene>
<evidence type="ECO:0000256" key="1">
    <source>
        <dbReference type="ARBA" id="ARBA00006484"/>
    </source>
</evidence>
<dbReference type="PIRSF" id="PIRSF000126">
    <property type="entry name" value="11-beta-HSD1"/>
    <property type="match status" value="1"/>
</dbReference>
<evidence type="ECO:0000256" key="3">
    <source>
        <dbReference type="RuleBase" id="RU000363"/>
    </source>
</evidence>
<dbReference type="PANTHER" id="PTHR44196">
    <property type="entry name" value="DEHYDROGENASE/REDUCTASE SDR FAMILY MEMBER 7B"/>
    <property type="match status" value="1"/>
</dbReference>
<comment type="similarity">
    <text evidence="1 3">Belongs to the short-chain dehydrogenases/reductases (SDR) family.</text>
</comment>
<dbReference type="PRINTS" id="PR00080">
    <property type="entry name" value="SDRFAMILY"/>
</dbReference>
<keyword evidence="2 4" id="KW-0560">Oxidoreductase</keyword>
<dbReference type="SUPFAM" id="SSF51735">
    <property type="entry name" value="NAD(P)-binding Rossmann-fold domains"/>
    <property type="match status" value="1"/>
</dbReference>
<dbReference type="InterPro" id="IPR036291">
    <property type="entry name" value="NAD(P)-bd_dom_sf"/>
</dbReference>
<evidence type="ECO:0000313" key="5">
    <source>
        <dbReference type="Proteomes" id="UP001589854"/>
    </source>
</evidence>
<dbReference type="Proteomes" id="UP001589854">
    <property type="component" value="Unassembled WGS sequence"/>
</dbReference>
<reference evidence="4 5" key="1">
    <citation type="submission" date="2024-09" db="EMBL/GenBank/DDBJ databases">
        <authorList>
            <person name="Sun Q."/>
            <person name="Mori K."/>
        </authorList>
    </citation>
    <scope>NUCLEOTIDE SEQUENCE [LARGE SCALE GENOMIC DNA]</scope>
    <source>
        <strain evidence="4 5">CCM 7228</strain>
    </source>
</reference>